<feature type="region of interest" description="Disordered" evidence="10">
    <location>
        <begin position="235"/>
        <end position="275"/>
    </location>
</feature>
<dbReference type="InterPro" id="IPR047261">
    <property type="entry name" value="MRM1_MeTrfase_dom"/>
</dbReference>
<protein>
    <recommendedName>
        <fullName evidence="9">rRNA methyltransferase 1, mitochondrial</fullName>
    </recommendedName>
</protein>
<keyword evidence="5" id="KW-0808">Transferase</keyword>
<dbReference type="InterPro" id="IPR029026">
    <property type="entry name" value="tRNA_m1G_MTases_N"/>
</dbReference>
<dbReference type="InterPro" id="IPR047182">
    <property type="entry name" value="MRM1"/>
</dbReference>
<reference evidence="12 13" key="1">
    <citation type="journal article" date="2018" name="IMA Fungus">
        <title>IMA Genome-F 9: Draft genome sequence of Annulohypoxylon stygium, Aspergillus mulundensis, Berkeleyomyces basicola (syn. Thielaviopsis basicola), Ceratocystis smalleyi, two Cercospora beticola strains, Coleophoma cylindrospora, Fusarium fracticaudum, Phialophora cf. hyalina, and Morchella septimelata.</title>
        <authorList>
            <person name="Wingfield B.D."/>
            <person name="Bills G.F."/>
            <person name="Dong Y."/>
            <person name="Huang W."/>
            <person name="Nel W.J."/>
            <person name="Swalarsk-Parry B.S."/>
            <person name="Vaghefi N."/>
            <person name="Wilken P.M."/>
            <person name="An Z."/>
            <person name="de Beer Z.W."/>
            <person name="De Vos L."/>
            <person name="Chen L."/>
            <person name="Duong T.A."/>
            <person name="Gao Y."/>
            <person name="Hammerbacher A."/>
            <person name="Kikkert J.R."/>
            <person name="Li Y."/>
            <person name="Li H."/>
            <person name="Li K."/>
            <person name="Li Q."/>
            <person name="Liu X."/>
            <person name="Ma X."/>
            <person name="Naidoo K."/>
            <person name="Pethybridge S.J."/>
            <person name="Sun J."/>
            <person name="Steenkamp E.T."/>
            <person name="van der Nest M.A."/>
            <person name="van Wyk S."/>
            <person name="Wingfield M.J."/>
            <person name="Xiong C."/>
            <person name="Yue Q."/>
            <person name="Zhang X."/>
        </authorList>
    </citation>
    <scope>NUCLEOTIDE SEQUENCE [LARGE SCALE GENOMIC DNA]</scope>
    <source>
        <strain evidence="12 13">BP5796</strain>
    </source>
</reference>
<keyword evidence="13" id="KW-1185">Reference proteome</keyword>
<dbReference type="Gene3D" id="3.30.1330.30">
    <property type="match status" value="1"/>
</dbReference>
<feature type="compositionally biased region" description="Basic and acidic residues" evidence="10">
    <location>
        <begin position="592"/>
        <end position="607"/>
    </location>
</feature>
<dbReference type="NCBIfam" id="TIGR00186">
    <property type="entry name" value="rRNA_methyl_3"/>
    <property type="match status" value="1"/>
</dbReference>
<feature type="compositionally biased region" description="Basic and acidic residues" evidence="10">
    <location>
        <begin position="52"/>
        <end position="75"/>
    </location>
</feature>
<dbReference type="SUPFAM" id="SSF55315">
    <property type="entry name" value="L30e-like"/>
    <property type="match status" value="1"/>
</dbReference>
<dbReference type="PANTHER" id="PTHR46103">
    <property type="entry name" value="RRNA METHYLTRANSFERASE 1, MITOCHONDRIAL"/>
    <property type="match status" value="1"/>
</dbReference>
<dbReference type="InterPro" id="IPR029028">
    <property type="entry name" value="Alpha/beta_knot_MTases"/>
</dbReference>
<dbReference type="InterPro" id="IPR013123">
    <property type="entry name" value="SpoU_subst-bd"/>
</dbReference>
<feature type="domain" description="RNA 2-O ribose methyltransferase substrate binding" evidence="11">
    <location>
        <begin position="292"/>
        <end position="377"/>
    </location>
</feature>
<feature type="region of interest" description="Disordered" evidence="10">
    <location>
        <begin position="48"/>
        <end position="75"/>
    </location>
</feature>
<keyword evidence="6" id="KW-0949">S-adenosyl-L-methionine</keyword>
<proteinExistence type="inferred from homology"/>
<dbReference type="InterPro" id="IPR029064">
    <property type="entry name" value="Ribosomal_eL30-like_sf"/>
</dbReference>
<accession>A0A3D8SXT3</accession>
<evidence type="ECO:0000313" key="12">
    <source>
        <dbReference type="EMBL" id="RDW91123.1"/>
    </source>
</evidence>
<keyword evidence="7" id="KW-0809">Transit peptide</keyword>
<sequence>MRQAFLPRSRLNLRAGSIILPLLYPGLHSFRAASINSAISKGLRRTKGIGFRGKDRSNTDRRNDGDYREKERKTADAPDLVDVRKKLLDTRLNWDGKGKFSRSVAAKKAGVDLKSLASVRIHKGKRPLPDPLLSKIPRKTRSARFHDPDDPLGKNSVRFKEKLAAGELRPWKEKIALEEEKTFDKVHTGRAGGKSQLDPETVKWLNSGRGTPDAFTQFYSTKVGKLSMSPRFKNDLRSQEQSFSAPTQSGSIAEADASSSPRGSQGLSSRSVPAADKHAPLSVPYTTSASEFLYGTSVVQAALASRKVPGRKLYKLYIYTGENREDAGRDDKMESLARKNGVRVARVDATWLRTLDKMSGGRPHNGYVLEASPLPKLPIKSLGDVIKGEQPGYKVVLDYQSREDAEINGTSDFIQIPRSSRNPFILLLDEIVDPGNLGGMIRTASFLGVTAVAISVRNSASFTPIVLKASAGASENITIFAVDKPAGFVADSRLAGWKIYAAIAPSNQPNAVAGRSITTDELGDPLAEDPCILVLGSEGYGLRPNLKQHADVHLSIQGSGRSAGVDSLNVSVAAGILCSSFLKGNTPARPRKSTEKAPPEARANKVF</sequence>
<comment type="caution">
    <text evidence="12">The sequence shown here is derived from an EMBL/GenBank/DDBJ whole genome shotgun (WGS) entry which is preliminary data.</text>
</comment>
<dbReference type="PANTHER" id="PTHR46103:SF1">
    <property type="entry name" value="RRNA METHYLTRANSFERASE 1, MITOCHONDRIAL"/>
    <property type="match status" value="1"/>
</dbReference>
<name>A0A3D8SXT3_9HELO</name>
<keyword evidence="4" id="KW-0489">Methyltransferase</keyword>
<dbReference type="InterPro" id="IPR001537">
    <property type="entry name" value="SpoU_MeTrfase"/>
</dbReference>
<comment type="subcellular location">
    <subcellularLocation>
        <location evidence="1">Mitochondrion</location>
    </subcellularLocation>
</comment>
<evidence type="ECO:0000256" key="8">
    <source>
        <dbReference type="ARBA" id="ARBA00023128"/>
    </source>
</evidence>
<dbReference type="SMART" id="SM00967">
    <property type="entry name" value="SpoU_sub_bind"/>
    <property type="match status" value="1"/>
</dbReference>
<comment type="similarity">
    <text evidence="2">Belongs to the class IV-like SAM-binding methyltransferase superfamily. RNA methyltransferase TrmH family.</text>
</comment>
<keyword evidence="3" id="KW-0698">rRNA processing</keyword>
<organism evidence="12 13">
    <name type="scientific">Coleophoma crateriformis</name>
    <dbReference type="NCBI Taxonomy" id="565419"/>
    <lineage>
        <taxon>Eukaryota</taxon>
        <taxon>Fungi</taxon>
        <taxon>Dikarya</taxon>
        <taxon>Ascomycota</taxon>
        <taxon>Pezizomycotina</taxon>
        <taxon>Leotiomycetes</taxon>
        <taxon>Helotiales</taxon>
        <taxon>Dermateaceae</taxon>
        <taxon>Coleophoma</taxon>
    </lineage>
</organism>
<evidence type="ECO:0000259" key="11">
    <source>
        <dbReference type="SMART" id="SM00967"/>
    </source>
</evidence>
<dbReference type="OrthoDB" id="270651at2759"/>
<evidence type="ECO:0000256" key="5">
    <source>
        <dbReference type="ARBA" id="ARBA00022679"/>
    </source>
</evidence>
<feature type="region of interest" description="Disordered" evidence="10">
    <location>
        <begin position="586"/>
        <end position="607"/>
    </location>
</feature>
<dbReference type="GO" id="GO:0003723">
    <property type="term" value="F:RNA binding"/>
    <property type="evidence" value="ECO:0007669"/>
    <property type="project" value="InterPro"/>
</dbReference>
<dbReference type="InterPro" id="IPR004441">
    <property type="entry name" value="rRNA_MeTrfase_TrmH"/>
</dbReference>
<feature type="compositionally biased region" description="Low complexity" evidence="10">
    <location>
        <begin position="258"/>
        <end position="271"/>
    </location>
</feature>
<evidence type="ECO:0000256" key="3">
    <source>
        <dbReference type="ARBA" id="ARBA00022552"/>
    </source>
</evidence>
<evidence type="ECO:0000256" key="1">
    <source>
        <dbReference type="ARBA" id="ARBA00004173"/>
    </source>
</evidence>
<dbReference type="SUPFAM" id="SSF75217">
    <property type="entry name" value="alpha/beta knot"/>
    <property type="match status" value="1"/>
</dbReference>
<dbReference type="Pfam" id="PF00588">
    <property type="entry name" value="SpoU_methylase"/>
    <property type="match status" value="1"/>
</dbReference>
<evidence type="ECO:0000256" key="7">
    <source>
        <dbReference type="ARBA" id="ARBA00022946"/>
    </source>
</evidence>
<keyword evidence="8" id="KW-0496">Mitochondrion</keyword>
<feature type="region of interest" description="Disordered" evidence="10">
    <location>
        <begin position="186"/>
        <end position="208"/>
    </location>
</feature>
<evidence type="ECO:0000256" key="6">
    <source>
        <dbReference type="ARBA" id="ARBA00022691"/>
    </source>
</evidence>
<evidence type="ECO:0000256" key="9">
    <source>
        <dbReference type="ARBA" id="ARBA00034881"/>
    </source>
</evidence>
<dbReference type="Gene3D" id="3.40.1280.10">
    <property type="match status" value="1"/>
</dbReference>
<evidence type="ECO:0000256" key="4">
    <source>
        <dbReference type="ARBA" id="ARBA00022603"/>
    </source>
</evidence>
<dbReference type="Proteomes" id="UP000256328">
    <property type="component" value="Unassembled WGS sequence"/>
</dbReference>
<dbReference type="CDD" id="cd18105">
    <property type="entry name" value="SpoU-like_MRM1"/>
    <property type="match status" value="1"/>
</dbReference>
<evidence type="ECO:0000313" key="13">
    <source>
        <dbReference type="Proteomes" id="UP000256328"/>
    </source>
</evidence>
<dbReference type="EMBL" id="PDLN01000003">
    <property type="protein sequence ID" value="RDW91123.1"/>
    <property type="molecule type" value="Genomic_DNA"/>
</dbReference>
<evidence type="ECO:0000256" key="2">
    <source>
        <dbReference type="ARBA" id="ARBA00007228"/>
    </source>
</evidence>
<evidence type="ECO:0000256" key="10">
    <source>
        <dbReference type="SAM" id="MobiDB-lite"/>
    </source>
</evidence>
<dbReference type="Pfam" id="PF08032">
    <property type="entry name" value="SpoU_sub_bind"/>
    <property type="match status" value="1"/>
</dbReference>
<gene>
    <name evidence="12" type="ORF">BP5796_02288</name>
</gene>
<dbReference type="GO" id="GO:0016435">
    <property type="term" value="F:rRNA (guanine) methyltransferase activity"/>
    <property type="evidence" value="ECO:0007669"/>
    <property type="project" value="TreeGrafter"/>
</dbReference>
<feature type="compositionally biased region" description="Polar residues" evidence="10">
    <location>
        <begin position="239"/>
        <end position="251"/>
    </location>
</feature>
<dbReference type="GO" id="GO:0005739">
    <property type="term" value="C:mitochondrion"/>
    <property type="evidence" value="ECO:0007669"/>
    <property type="project" value="UniProtKB-SubCell"/>
</dbReference>
<dbReference type="FunFam" id="3.30.1330.30:FF:000035">
    <property type="entry name" value="TrmH family RNA methyltransferase"/>
    <property type="match status" value="1"/>
</dbReference>
<dbReference type="AlphaFoldDB" id="A0A3D8SXT3"/>